<dbReference type="Proteomes" id="UP001597519">
    <property type="component" value="Unassembled WGS sequence"/>
</dbReference>
<sequence>MNMDYRMNQSDISPNINIPRHSKGVSVIQYTDRMDTEIITRTDVQHIIVSDNEEIIRHYKERTTVLGTIEQAKMYVKYSHYIVLSGSETLHLNDDFSFGFDDIVLIKIKSPKTVDEKIYDYFYHTFKTDNLTVSDMDKVISNHVLLPSCRMFRHVYQSNIETDRYLDRLSVISVSEVKLFKNGIEMVYERDDTEKEIPFQNAAAEEDTYTILSELDRLSLKRNSEVLKLLKYFKMKHTLFLKNQIDRKDMTREAVINRLEAAGVKPDTVTLNKGSASKLVLAYCFPPYNDTSGNVMAKRMHSEGEVSDVISNNMSRIRTRDEKLLSITDTVLDTQLVLDGPQAFSSWYSIERYMDDGLEQYLMFRDKYQTVYSRAMFPHSHFLGFQIKKDSNIHWVAEFSDPLHKDVKGDLRYAPIDDGDYINSLKAAVDDRYHHLIDDNVFNICELLPFLYADELIFTNHFQLEDMLERFDEDIQSSVRQRARISSHPSPSADMYTMEQSLYPLDNETIHLAYFGNFYDTRGFRQLELAAKYLYESGINNFMIHVFTNLKSGVHQQYSNSDFKHYFKINPFVTYFECLNLTRRMDILMIFDAETKGIKAHNPYIPSKYSDYKQSGSLTWAFTEAGSTLDSIEQTGTYITRQHDYHLYSKTFRTLSEILKKPLYRASNIECVK</sequence>
<dbReference type="RefSeq" id="WP_377772579.1">
    <property type="nucleotide sequence ID" value="NZ_JBHUOQ010000001.1"/>
</dbReference>
<reference evidence="2" key="1">
    <citation type="journal article" date="2019" name="Int. J. Syst. Evol. Microbiol.">
        <title>The Global Catalogue of Microorganisms (GCM) 10K type strain sequencing project: providing services to taxonomists for standard genome sequencing and annotation.</title>
        <authorList>
            <consortium name="The Broad Institute Genomics Platform"/>
            <consortium name="The Broad Institute Genome Sequencing Center for Infectious Disease"/>
            <person name="Wu L."/>
            <person name="Ma J."/>
        </authorList>
    </citation>
    <scope>NUCLEOTIDE SEQUENCE [LARGE SCALE GENOMIC DNA]</scope>
    <source>
        <strain evidence="2">KCTC 33575</strain>
    </source>
</reference>
<evidence type="ECO:0000313" key="2">
    <source>
        <dbReference type="Proteomes" id="UP001597519"/>
    </source>
</evidence>
<accession>A0ABW5WVI7</accession>
<proteinExistence type="predicted"/>
<dbReference type="EMBL" id="JBHUOQ010000001">
    <property type="protein sequence ID" value="MFD2830033.1"/>
    <property type="molecule type" value="Genomic_DNA"/>
</dbReference>
<gene>
    <name evidence="1" type="ORF">ACFSX4_06080</name>
</gene>
<keyword evidence="2" id="KW-1185">Reference proteome</keyword>
<evidence type="ECO:0000313" key="1">
    <source>
        <dbReference type="EMBL" id="MFD2830033.1"/>
    </source>
</evidence>
<organism evidence="1 2">
    <name type="scientific">Corticicoccus populi</name>
    <dbReference type="NCBI Taxonomy" id="1812821"/>
    <lineage>
        <taxon>Bacteria</taxon>
        <taxon>Bacillati</taxon>
        <taxon>Bacillota</taxon>
        <taxon>Bacilli</taxon>
        <taxon>Bacillales</taxon>
        <taxon>Staphylococcaceae</taxon>
        <taxon>Corticicoccus</taxon>
    </lineage>
</organism>
<name>A0ABW5WVI7_9STAP</name>
<protein>
    <submittedName>
        <fullName evidence="1">Uncharacterized protein</fullName>
    </submittedName>
</protein>
<comment type="caution">
    <text evidence="1">The sequence shown here is derived from an EMBL/GenBank/DDBJ whole genome shotgun (WGS) entry which is preliminary data.</text>
</comment>